<dbReference type="PANTHER" id="PTHR45626:SF26">
    <property type="entry name" value="FAMILY HELICASE, PUTATIVE (AFU_ORTHOLOGUE AFUA_2G09120)-RELATED"/>
    <property type="match status" value="1"/>
</dbReference>
<dbReference type="InterPro" id="IPR000330">
    <property type="entry name" value="SNF2_N"/>
</dbReference>
<dbReference type="GO" id="GO:0008094">
    <property type="term" value="F:ATP-dependent activity, acting on DNA"/>
    <property type="evidence" value="ECO:0007669"/>
    <property type="project" value="TreeGrafter"/>
</dbReference>
<dbReference type="InterPro" id="IPR027417">
    <property type="entry name" value="P-loop_NTPase"/>
</dbReference>
<dbReference type="GO" id="GO:0005524">
    <property type="term" value="F:ATP binding"/>
    <property type="evidence" value="ECO:0007669"/>
    <property type="project" value="UniProtKB-KW"/>
</dbReference>
<accession>A0AAN6T0S9</accession>
<evidence type="ECO:0000256" key="2">
    <source>
        <dbReference type="ARBA" id="ARBA00022679"/>
    </source>
</evidence>
<dbReference type="InterPro" id="IPR050628">
    <property type="entry name" value="SNF2_RAD54_helicase_TF"/>
</dbReference>
<proteinExistence type="predicted"/>
<keyword evidence="5" id="KW-0067">ATP-binding</keyword>
<keyword evidence="3" id="KW-0547">Nucleotide-binding</keyword>
<gene>
    <name evidence="8" type="ORF">N658DRAFT_146287</name>
</gene>
<feature type="compositionally biased region" description="Low complexity" evidence="6">
    <location>
        <begin position="1"/>
        <end position="14"/>
    </location>
</feature>
<dbReference type="InterPro" id="IPR001525">
    <property type="entry name" value="C5_MeTfrase"/>
</dbReference>
<organism evidence="8 9">
    <name type="scientific">Parathielavia hyrcaniae</name>
    <dbReference type="NCBI Taxonomy" id="113614"/>
    <lineage>
        <taxon>Eukaryota</taxon>
        <taxon>Fungi</taxon>
        <taxon>Dikarya</taxon>
        <taxon>Ascomycota</taxon>
        <taxon>Pezizomycotina</taxon>
        <taxon>Sordariomycetes</taxon>
        <taxon>Sordariomycetidae</taxon>
        <taxon>Sordariales</taxon>
        <taxon>Chaetomiaceae</taxon>
        <taxon>Parathielavia</taxon>
    </lineage>
</organism>
<evidence type="ECO:0000256" key="6">
    <source>
        <dbReference type="SAM" id="MobiDB-lite"/>
    </source>
</evidence>
<dbReference type="Proteomes" id="UP001305647">
    <property type="component" value="Unassembled WGS sequence"/>
</dbReference>
<dbReference type="GO" id="GO:0016787">
    <property type="term" value="F:hydrolase activity"/>
    <property type="evidence" value="ECO:0007669"/>
    <property type="project" value="UniProtKB-KW"/>
</dbReference>
<dbReference type="GO" id="GO:0032259">
    <property type="term" value="P:methylation"/>
    <property type="evidence" value="ECO:0007669"/>
    <property type="project" value="UniProtKB-KW"/>
</dbReference>
<dbReference type="PANTHER" id="PTHR45626">
    <property type="entry name" value="TRANSCRIPTION TERMINATION FACTOR 2-RELATED"/>
    <property type="match status" value="1"/>
</dbReference>
<name>A0AAN6T0S9_9PEZI</name>
<dbReference type="GO" id="GO:0006281">
    <property type="term" value="P:DNA repair"/>
    <property type="evidence" value="ECO:0007669"/>
    <property type="project" value="TreeGrafter"/>
</dbReference>
<dbReference type="SUPFAM" id="SSF53335">
    <property type="entry name" value="S-adenosyl-L-methionine-dependent methyltransferases"/>
    <property type="match status" value="1"/>
</dbReference>
<dbReference type="CDD" id="cd18793">
    <property type="entry name" value="SF2_C_SNF"/>
    <property type="match status" value="1"/>
</dbReference>
<evidence type="ECO:0000256" key="4">
    <source>
        <dbReference type="ARBA" id="ARBA00022801"/>
    </source>
</evidence>
<dbReference type="Pfam" id="PF00176">
    <property type="entry name" value="SNF2-rel_dom"/>
    <property type="match status" value="1"/>
</dbReference>
<sequence>MAPTKRSSARSLAATRKRKRSAKRCDSASDQDDNNQENLPPSAKRQKASCASEPMDVDETVRDGSTAENFSDGSHNSDKSDKTKRPIDTNLAPVSDPREMFVDMVKRLSPTMLKKHPFQLRVATICSGTDAPIFALNLILDGLETAGLAPGFGLEHLFSCEIEPFKQGFIRRNLAPGTLIFRDVVELASISPDGEATTAGGSKAAIPKARPDILFAGCSCVDYSNLNVNKPTGKVAALDRHLKPESVKKEEEASEKKNEASEEKKDSEGSKTTTEKGSKKKGAKEPGQDLPSPVKLDTKFVNDLLLGVQEILAHGKGESATTFFAALKLIADLRPKFVVLENVISAPWDMKTKHAFPKLGYLARVKKMDSKEYYLPQTRQRCYLVAVDAAAIGEEAAAAIADAWVGYLDQCKRAPSSSISAFLRPADDPATLQARADMSKDRPTKAEWSLCSLRHADQREKIGLRRDDNPFSKKAMRNGRLISACFPSHAWHLFWHSQVTRVVDLMDIVFASGHTHKFDLAYKTAMVDVSQNVDRNAYLDTTKTRLGSKLGIVGCITPCGMPVVTDLMRPVTGTETLALQGLPIDELVISTETQAQLRDLAGNAMTVTVVGAVTLALLLAVFKTDTVGNLLEPLGPEPPKRGKYLRISREKNKLTETARPIADGLPVLKELLAVAKQMVRCCYCPTRPSDVFVCNDCGVTACSGCRGNPEHDFGTRKTTCQKLSVEQGMVDLKRHLPAVIKLPIPPEVVDHGLSSVEHAGYRSIVSDILRSNLDYYLGDIKVTETVTVCYKRANSIARLVLSPELGSVSYWYIYVAPWHPDRARLSATFDLEQPIARGAVAASLCHDPQWSVWAHGRVHLALLLTRNEAGALVAGDLGFAGDNDHQPDLALLAWKRSVEDKVRGTYVHLPHCGTAGNKLHINRSSLAASSVFMMWNSAPLRNADEDHFVWTETVRRMEPHEHRESLLWASPAISWDLESYDLGLVDAFWPGYWSSPDPYPQGTELSGPYVEGNPAQLHWGSTEAIRTAHCHKKGVLVEPMPVLATIAAPFPDFPMPAALLSRIDSLRNGMEGHYIIPAAQCDGFLRLFAFLSRELRQNRTPADLASFPHLRGEWVTICACETCSVTPPKITVYTKRDGSEASESDGKGVKAIVEDPDEAALFERQYRDLPRAVAVAACLKHCIDGAKTMDIMLMLQPKTLGSRARGYLLQAHRAPARGWHEVSREAKLSFRVVLDYAPSLSSTDFAPFSDSIRPCAKDHTVGISPGVTCELPPEGPPRFTRTVTVRVGKGKKASVEQRPVRHVLRPSQKDAVQWMLQRERAPFDFVKSEIEEEVVAPLNLRVVGKAEWRSRFPTSSRGGVMAHEVGYGKTVVTLALLDCMRGFDTAGSIEERKKQVDGAWNAELPDPFRHFDDVHFQAESFFVHLSATLIIVPKHITTQWENEAGGFLGLTEPQLLVIKNSAGLYRPNMLQRLQQAEIVIVSGAAFSGSFLDQLVGIAGNARDGLGGRTLEAWYRRAMRNYRVLTAYYLAGLAAGVPDQALVQEMKGALLTRLVEKQRAEMDALVEKQVPEIDRSIYKKPNAHSTAEECKADKKGAAEKKNKDTAEKKNGWQMNWLHSCSFARVVWDECSYDDHIISLFVSNSVASAKWLLSGTPKLFDLSHVSNLASAFGIHVARPEPRIMPGLPALTNGPVLSPMSRSEEFHVFSSGVKSATLALERHGIAQGFVAAYFRANALDDDEVEIESEEHVRAVVMSATESVRYHMLNQEIIDAGYDYAALPAHARGQVALKGSDLTCRDGTAQAKMMLGLLACGLGQSQGSMDELEGELARRSEVLGEQMKWLWDKVMWLHRWIRDLEKDFNEKPKDNSRDMSHVLDTLTRVEIMCRCLNHGVEMAEEGRFGEFGGKDMFLREMAIVAGLPSSHSKQVASLEAAWKAYFVGNWADCYHRDKALYTWVDFFGVQVSVLKHLTDKQLRLMTQDMCWLRYKTDHDATPLSNIRSGKDLARAVLVPGIQGGPRSLMPQGTQDRTTNDGLVLSKLDDTELEVFLAACIASQPDTPTWENAKRTFDPLRNTDYGGKVTKAALLDRAAELNLKTPRQTVGHLRELLWRHEQGLGTSDNYRDGRAAPDRHRDFESAFGCSHPRLDRRMETANEELKRTLVHLAKTVEDLRATALEAQFVPQYAALANAEDKDSFVAKKQCGGCHGLLRSAESSFLVVACGHFLCGDCKTSAGFYCPVTDCPAFIRERPVLRCSQVPEAQSETQLAKAECVARLISEEIPKDECVLVFAQYGPLLGSLARAFTEAGLSFINLAAQCDSTIASTLEAFKTGKAGQILLLDIDSETSAGSNLTNANHVIFANPYVHHDQEHRARTVKQARGRCIRTGQTKKVHVHHFMVSGTIEEETLRGLAKDSPAVDEYFQKTAEVPWWLDGKE</sequence>
<dbReference type="GO" id="GO:0005634">
    <property type="term" value="C:nucleus"/>
    <property type="evidence" value="ECO:0007669"/>
    <property type="project" value="TreeGrafter"/>
</dbReference>
<dbReference type="InterPro" id="IPR029063">
    <property type="entry name" value="SAM-dependent_MTases_sf"/>
</dbReference>
<protein>
    <recommendedName>
        <fullName evidence="7">SNF2 N-terminal domain-containing protein</fullName>
    </recommendedName>
</protein>
<keyword evidence="4" id="KW-0378">Hydrolase</keyword>
<comment type="caution">
    <text evidence="8">The sequence shown here is derived from an EMBL/GenBank/DDBJ whole genome shotgun (WGS) entry which is preliminary data.</text>
</comment>
<feature type="compositionally biased region" description="Basic and acidic residues" evidence="6">
    <location>
        <begin position="1585"/>
        <end position="1605"/>
    </location>
</feature>
<evidence type="ECO:0000256" key="5">
    <source>
        <dbReference type="ARBA" id="ARBA00022840"/>
    </source>
</evidence>
<dbReference type="EMBL" id="MU863644">
    <property type="protein sequence ID" value="KAK4100076.1"/>
    <property type="molecule type" value="Genomic_DNA"/>
</dbReference>
<feature type="compositionally biased region" description="Basic and acidic residues" evidence="6">
    <location>
        <begin position="75"/>
        <end position="87"/>
    </location>
</feature>
<dbReference type="SUPFAM" id="SSF52540">
    <property type="entry name" value="P-loop containing nucleoside triphosphate hydrolases"/>
    <property type="match status" value="2"/>
</dbReference>
<feature type="region of interest" description="Disordered" evidence="6">
    <location>
        <begin position="237"/>
        <end position="294"/>
    </location>
</feature>
<reference evidence="8" key="2">
    <citation type="submission" date="2023-05" db="EMBL/GenBank/DDBJ databases">
        <authorList>
            <consortium name="Lawrence Berkeley National Laboratory"/>
            <person name="Steindorff A."/>
            <person name="Hensen N."/>
            <person name="Bonometti L."/>
            <person name="Westerberg I."/>
            <person name="Brannstrom I.O."/>
            <person name="Guillou S."/>
            <person name="Cros-Aarteil S."/>
            <person name="Calhoun S."/>
            <person name="Haridas S."/>
            <person name="Kuo A."/>
            <person name="Mondo S."/>
            <person name="Pangilinan J."/>
            <person name="Riley R."/>
            <person name="Labutti K."/>
            <person name="Andreopoulos B."/>
            <person name="Lipzen A."/>
            <person name="Chen C."/>
            <person name="Yanf M."/>
            <person name="Daum C."/>
            <person name="Ng V."/>
            <person name="Clum A."/>
            <person name="Ohm R."/>
            <person name="Martin F."/>
            <person name="Silar P."/>
            <person name="Natvig D."/>
            <person name="Lalanne C."/>
            <person name="Gautier V."/>
            <person name="Ament-Velasquez S.L."/>
            <person name="Kruys A."/>
            <person name="Hutchinson M.I."/>
            <person name="Powell A.J."/>
            <person name="Barry K."/>
            <person name="Miller A.N."/>
            <person name="Grigoriev I.V."/>
            <person name="Debuchy R."/>
            <person name="Gladieux P."/>
            <person name="Thoren M.H."/>
            <person name="Johannesson H."/>
        </authorList>
    </citation>
    <scope>NUCLEOTIDE SEQUENCE</scope>
    <source>
        <strain evidence="8">CBS 757.83</strain>
    </source>
</reference>
<evidence type="ECO:0000259" key="7">
    <source>
        <dbReference type="Pfam" id="PF00176"/>
    </source>
</evidence>
<dbReference type="GO" id="GO:0008168">
    <property type="term" value="F:methyltransferase activity"/>
    <property type="evidence" value="ECO:0007669"/>
    <property type="project" value="UniProtKB-KW"/>
</dbReference>
<dbReference type="InterPro" id="IPR049730">
    <property type="entry name" value="SNF2/RAD54-like_C"/>
</dbReference>
<dbReference type="InterPro" id="IPR038718">
    <property type="entry name" value="SNF2-like_sf"/>
</dbReference>
<dbReference type="Pfam" id="PF00145">
    <property type="entry name" value="DNA_methylase"/>
    <property type="match status" value="1"/>
</dbReference>
<feature type="domain" description="SNF2 N-terminal" evidence="7">
    <location>
        <begin position="1308"/>
        <end position="1451"/>
    </location>
</feature>
<keyword evidence="2" id="KW-0808">Transferase</keyword>
<evidence type="ECO:0000313" key="9">
    <source>
        <dbReference type="Proteomes" id="UP001305647"/>
    </source>
</evidence>
<keyword evidence="9" id="KW-1185">Reference proteome</keyword>
<feature type="compositionally biased region" description="Basic and acidic residues" evidence="6">
    <location>
        <begin position="237"/>
        <end position="287"/>
    </location>
</feature>
<evidence type="ECO:0000256" key="1">
    <source>
        <dbReference type="ARBA" id="ARBA00022603"/>
    </source>
</evidence>
<dbReference type="Gene3D" id="3.40.50.150">
    <property type="entry name" value="Vaccinia Virus protein VP39"/>
    <property type="match status" value="1"/>
</dbReference>
<evidence type="ECO:0000256" key="3">
    <source>
        <dbReference type="ARBA" id="ARBA00022741"/>
    </source>
</evidence>
<dbReference type="Gene3D" id="3.40.50.300">
    <property type="entry name" value="P-loop containing nucleotide triphosphate hydrolases"/>
    <property type="match status" value="1"/>
</dbReference>
<feature type="region of interest" description="Disordered" evidence="6">
    <location>
        <begin position="1583"/>
        <end position="1605"/>
    </location>
</feature>
<reference evidence="8" key="1">
    <citation type="journal article" date="2023" name="Mol. Phylogenet. Evol.">
        <title>Genome-scale phylogeny and comparative genomics of the fungal order Sordariales.</title>
        <authorList>
            <person name="Hensen N."/>
            <person name="Bonometti L."/>
            <person name="Westerberg I."/>
            <person name="Brannstrom I.O."/>
            <person name="Guillou S."/>
            <person name="Cros-Aarteil S."/>
            <person name="Calhoun S."/>
            <person name="Haridas S."/>
            <person name="Kuo A."/>
            <person name="Mondo S."/>
            <person name="Pangilinan J."/>
            <person name="Riley R."/>
            <person name="LaButti K."/>
            <person name="Andreopoulos B."/>
            <person name="Lipzen A."/>
            <person name="Chen C."/>
            <person name="Yan M."/>
            <person name="Daum C."/>
            <person name="Ng V."/>
            <person name="Clum A."/>
            <person name="Steindorff A."/>
            <person name="Ohm R.A."/>
            <person name="Martin F."/>
            <person name="Silar P."/>
            <person name="Natvig D.O."/>
            <person name="Lalanne C."/>
            <person name="Gautier V."/>
            <person name="Ament-Velasquez S.L."/>
            <person name="Kruys A."/>
            <person name="Hutchinson M.I."/>
            <person name="Powell A.J."/>
            <person name="Barry K."/>
            <person name="Miller A.N."/>
            <person name="Grigoriev I.V."/>
            <person name="Debuchy R."/>
            <person name="Gladieux P."/>
            <person name="Hiltunen Thoren M."/>
            <person name="Johannesson H."/>
        </authorList>
    </citation>
    <scope>NUCLEOTIDE SEQUENCE</scope>
    <source>
        <strain evidence="8">CBS 757.83</strain>
    </source>
</reference>
<feature type="region of interest" description="Disordered" evidence="6">
    <location>
        <begin position="1"/>
        <end position="94"/>
    </location>
</feature>
<keyword evidence="1" id="KW-0489">Methyltransferase</keyword>
<evidence type="ECO:0000313" key="8">
    <source>
        <dbReference type="EMBL" id="KAK4100076.1"/>
    </source>
</evidence>
<dbReference type="Gene3D" id="3.40.50.10810">
    <property type="entry name" value="Tandem AAA-ATPase domain"/>
    <property type="match status" value="1"/>
</dbReference>